<dbReference type="SUPFAM" id="SSF88659">
    <property type="entry name" value="Sigma3 and sigma4 domains of RNA polymerase sigma factors"/>
    <property type="match status" value="1"/>
</dbReference>
<feature type="region of interest" description="Disordered" evidence="5">
    <location>
        <begin position="1"/>
        <end position="23"/>
    </location>
</feature>
<dbReference type="Pfam" id="PF08281">
    <property type="entry name" value="Sigma70_r4_2"/>
    <property type="match status" value="1"/>
</dbReference>
<dbReference type="PANTHER" id="PTHR43133">
    <property type="entry name" value="RNA POLYMERASE ECF-TYPE SIGMA FACTO"/>
    <property type="match status" value="1"/>
</dbReference>
<reference evidence="7 8" key="1">
    <citation type="submission" date="2019-02" db="EMBL/GenBank/DDBJ databases">
        <title>Deep-cultivation of Planctomycetes and their phenomic and genomic characterization uncovers novel biology.</title>
        <authorList>
            <person name="Wiegand S."/>
            <person name="Jogler M."/>
            <person name="Boedeker C."/>
            <person name="Pinto D."/>
            <person name="Vollmers J."/>
            <person name="Rivas-Marin E."/>
            <person name="Kohn T."/>
            <person name="Peeters S.H."/>
            <person name="Heuer A."/>
            <person name="Rast P."/>
            <person name="Oberbeckmann S."/>
            <person name="Bunk B."/>
            <person name="Jeske O."/>
            <person name="Meyerdierks A."/>
            <person name="Storesund J.E."/>
            <person name="Kallscheuer N."/>
            <person name="Luecker S."/>
            <person name="Lage O.M."/>
            <person name="Pohl T."/>
            <person name="Merkel B.J."/>
            <person name="Hornburger P."/>
            <person name="Mueller R.-W."/>
            <person name="Bruemmer F."/>
            <person name="Labrenz M."/>
            <person name="Spormann A.M."/>
            <person name="Op den Camp H."/>
            <person name="Overmann J."/>
            <person name="Amann R."/>
            <person name="Jetten M.S.M."/>
            <person name="Mascher T."/>
            <person name="Medema M.H."/>
            <person name="Devos D.P."/>
            <person name="Kaster A.-K."/>
            <person name="Ovreas L."/>
            <person name="Rohde M."/>
            <person name="Galperin M.Y."/>
            <person name="Jogler C."/>
        </authorList>
    </citation>
    <scope>NUCLEOTIDE SEQUENCE [LARGE SCALE GENOMIC DNA]</scope>
    <source>
        <strain evidence="7 8">Pla133</strain>
    </source>
</reference>
<proteinExistence type="predicted"/>
<evidence type="ECO:0000259" key="6">
    <source>
        <dbReference type="Pfam" id="PF08281"/>
    </source>
</evidence>
<evidence type="ECO:0000256" key="1">
    <source>
        <dbReference type="ARBA" id="ARBA00023015"/>
    </source>
</evidence>
<feature type="domain" description="RNA polymerase sigma factor 70 region 4 type 2" evidence="6">
    <location>
        <begin position="138"/>
        <end position="190"/>
    </location>
</feature>
<name>A0A518BFB3_9BACT</name>
<feature type="compositionally biased region" description="Polar residues" evidence="5">
    <location>
        <begin position="1"/>
        <end position="15"/>
    </location>
</feature>
<dbReference type="PANTHER" id="PTHR43133:SF8">
    <property type="entry name" value="RNA POLYMERASE SIGMA FACTOR HI_1459-RELATED"/>
    <property type="match status" value="1"/>
</dbReference>
<evidence type="ECO:0000256" key="3">
    <source>
        <dbReference type="ARBA" id="ARBA00023125"/>
    </source>
</evidence>
<dbReference type="InterPro" id="IPR013324">
    <property type="entry name" value="RNA_pol_sigma_r3/r4-like"/>
</dbReference>
<dbReference type="InterPro" id="IPR039425">
    <property type="entry name" value="RNA_pol_sigma-70-like"/>
</dbReference>
<dbReference type="InterPro" id="IPR013249">
    <property type="entry name" value="RNA_pol_sigma70_r4_t2"/>
</dbReference>
<sequence>MNRASSDTFRSDPSSATAAAGADGGDTCDRLLVASLPWLESWARSWLEAARLGLEDEFDLVQDVCVDALAARSPASPARGPLGLAWLLSIARRRLSDRASLWSERRRGAARQLLAAEAPEIDVARDPIEDLVGRELGERIERALTGLSGAQRRVIEAQWRSDVSTAELARTMGRSENAIRVLRSRGLRELRRRLQAGGDL</sequence>
<dbReference type="KEGG" id="pbap:Pla133_07360"/>
<dbReference type="Gene3D" id="1.10.10.10">
    <property type="entry name" value="Winged helix-like DNA-binding domain superfamily/Winged helix DNA-binding domain"/>
    <property type="match status" value="1"/>
</dbReference>
<dbReference type="GO" id="GO:0016987">
    <property type="term" value="F:sigma factor activity"/>
    <property type="evidence" value="ECO:0007669"/>
    <property type="project" value="UniProtKB-KW"/>
</dbReference>
<dbReference type="GO" id="GO:0006352">
    <property type="term" value="P:DNA-templated transcription initiation"/>
    <property type="evidence" value="ECO:0007669"/>
    <property type="project" value="InterPro"/>
</dbReference>
<protein>
    <submittedName>
        <fullName evidence="7">RNA polymerase sigma factor</fullName>
    </submittedName>
</protein>
<dbReference type="EMBL" id="CP036287">
    <property type="protein sequence ID" value="QDU65671.1"/>
    <property type="molecule type" value="Genomic_DNA"/>
</dbReference>
<evidence type="ECO:0000256" key="5">
    <source>
        <dbReference type="SAM" id="MobiDB-lite"/>
    </source>
</evidence>
<keyword evidence="4" id="KW-0804">Transcription</keyword>
<evidence type="ECO:0000313" key="8">
    <source>
        <dbReference type="Proteomes" id="UP000316921"/>
    </source>
</evidence>
<dbReference type="Proteomes" id="UP000316921">
    <property type="component" value="Chromosome"/>
</dbReference>
<keyword evidence="8" id="KW-1185">Reference proteome</keyword>
<evidence type="ECO:0000256" key="2">
    <source>
        <dbReference type="ARBA" id="ARBA00023082"/>
    </source>
</evidence>
<keyword evidence="1" id="KW-0805">Transcription regulation</keyword>
<evidence type="ECO:0000256" key="4">
    <source>
        <dbReference type="ARBA" id="ARBA00023163"/>
    </source>
</evidence>
<keyword evidence="3" id="KW-0238">DNA-binding</keyword>
<dbReference type="GO" id="GO:0003677">
    <property type="term" value="F:DNA binding"/>
    <property type="evidence" value="ECO:0007669"/>
    <property type="project" value="UniProtKB-KW"/>
</dbReference>
<dbReference type="InterPro" id="IPR014284">
    <property type="entry name" value="RNA_pol_sigma-70_dom"/>
</dbReference>
<evidence type="ECO:0000313" key="7">
    <source>
        <dbReference type="EMBL" id="QDU65671.1"/>
    </source>
</evidence>
<gene>
    <name evidence="7" type="ORF">Pla133_07360</name>
</gene>
<dbReference type="InterPro" id="IPR036388">
    <property type="entry name" value="WH-like_DNA-bd_sf"/>
</dbReference>
<dbReference type="NCBIfam" id="TIGR02937">
    <property type="entry name" value="sigma70-ECF"/>
    <property type="match status" value="1"/>
</dbReference>
<organism evidence="7 8">
    <name type="scientific">Engelhardtia mirabilis</name>
    <dbReference type="NCBI Taxonomy" id="2528011"/>
    <lineage>
        <taxon>Bacteria</taxon>
        <taxon>Pseudomonadati</taxon>
        <taxon>Planctomycetota</taxon>
        <taxon>Planctomycetia</taxon>
        <taxon>Planctomycetia incertae sedis</taxon>
        <taxon>Engelhardtia</taxon>
    </lineage>
</organism>
<dbReference type="AlphaFoldDB" id="A0A518BFB3"/>
<accession>A0A518BFB3</accession>
<keyword evidence="2" id="KW-0731">Sigma factor</keyword>
<dbReference type="RefSeq" id="WP_145062501.1">
    <property type="nucleotide sequence ID" value="NZ_CP036287.1"/>
</dbReference>